<evidence type="ECO:0000313" key="2">
    <source>
        <dbReference type="Proteomes" id="UP000069850"/>
    </source>
</evidence>
<dbReference type="EMBL" id="LT158599">
    <property type="protein sequence ID" value="CVK32485.1"/>
    <property type="molecule type" value="Genomic_DNA"/>
</dbReference>
<dbReference type="Proteomes" id="UP000069850">
    <property type="component" value="Chromosome 1"/>
</dbReference>
<dbReference type="RefSeq" id="WP_062262935.1">
    <property type="nucleotide sequence ID" value="NZ_LT158599.1"/>
</dbReference>
<dbReference type="GeneID" id="27137181"/>
<organism evidence="1 2">
    <name type="scientific">Methanoculleus bourgensis</name>
    <dbReference type="NCBI Taxonomy" id="83986"/>
    <lineage>
        <taxon>Archaea</taxon>
        <taxon>Methanobacteriati</taxon>
        <taxon>Methanobacteriota</taxon>
        <taxon>Stenosarchaea group</taxon>
        <taxon>Methanomicrobia</taxon>
        <taxon>Methanomicrobiales</taxon>
        <taxon>Methanomicrobiaceae</taxon>
        <taxon>Methanoculleus</taxon>
    </lineage>
</organism>
<protein>
    <recommendedName>
        <fullName evidence="3">DUF1788 domain-containing protein</fullName>
    </recommendedName>
</protein>
<accession>A0A0X3BLY7</accession>
<evidence type="ECO:0008006" key="3">
    <source>
        <dbReference type="Google" id="ProtNLM"/>
    </source>
</evidence>
<dbReference type="KEGG" id="mema:MMAB1_1272"/>
<sequence>MTQDDWKWKIGEAITRIQTRYDFIGRKTGVPFLAVVYPFFAEMAVLREWHTQTRALQPDIDVKAIDVLAVTQSVLSDLGEDNVVESLNDEEWGTSAREDLNRLWVSAIADEVRLKMMEESPGKPVLSIEHISALYPASGPWDVMQRLWNDAELSLDCPVIVLIPGTLTGARHYRFLDKRDEFMYRGDLL</sequence>
<name>A0A0X3BLY7_9EURY</name>
<proteinExistence type="predicted"/>
<dbReference type="AlphaFoldDB" id="A0A0X3BLY7"/>
<reference evidence="1 2" key="1">
    <citation type="submission" date="2016-01" db="EMBL/GenBank/DDBJ databases">
        <authorList>
            <person name="Manzoor S."/>
        </authorList>
    </citation>
    <scope>NUCLEOTIDE SEQUENCE [LARGE SCALE GENOMIC DNA]</scope>
    <source>
        <strain evidence="1">Methanoculleus sp MAB1</strain>
    </source>
</reference>
<evidence type="ECO:0000313" key="1">
    <source>
        <dbReference type="EMBL" id="CVK32485.1"/>
    </source>
</evidence>
<gene>
    <name evidence="1" type="ORF">MMAB1_1272</name>
</gene>
<dbReference type="OrthoDB" id="114841at2157"/>